<keyword evidence="6 19" id="KW-0812">Transmembrane</keyword>
<dbReference type="AlphaFoldDB" id="A0A9Q1C9D3"/>
<dbReference type="OrthoDB" id="5982228at2759"/>
<dbReference type="InterPro" id="IPR002293">
    <property type="entry name" value="AA/rel_permease1"/>
</dbReference>
<dbReference type="Proteomes" id="UP001152320">
    <property type="component" value="Chromosome 5"/>
</dbReference>
<comment type="catalytic activity">
    <reaction evidence="12">
        <text>L-histidine(out) + L-arginine(in) = L-histidine(in) + L-arginine(out)</text>
        <dbReference type="Rhea" id="RHEA:71063"/>
        <dbReference type="ChEBI" id="CHEBI:32682"/>
        <dbReference type="ChEBI" id="CHEBI:57595"/>
    </reaction>
    <physiologicalReaction direction="left-to-right" evidence="12">
        <dbReference type="Rhea" id="RHEA:71064"/>
    </physiologicalReaction>
</comment>
<feature type="transmembrane region" description="Helical" evidence="19">
    <location>
        <begin position="306"/>
        <end position="330"/>
    </location>
</feature>
<evidence type="ECO:0000256" key="7">
    <source>
        <dbReference type="ARBA" id="ARBA00022989"/>
    </source>
</evidence>
<evidence type="ECO:0000256" key="9">
    <source>
        <dbReference type="ARBA" id="ARBA00023157"/>
    </source>
</evidence>
<evidence type="ECO:0000256" key="1">
    <source>
        <dbReference type="ARBA" id="ARBA00004424"/>
    </source>
</evidence>
<feature type="transmembrane region" description="Helical" evidence="19">
    <location>
        <begin position="442"/>
        <end position="460"/>
    </location>
</feature>
<keyword evidence="21" id="KW-1185">Reference proteome</keyword>
<dbReference type="PANTHER" id="PTHR11785">
    <property type="entry name" value="AMINO ACID TRANSPORTER"/>
    <property type="match status" value="1"/>
</dbReference>
<feature type="transmembrane region" description="Helical" evidence="19">
    <location>
        <begin position="63"/>
        <end position="85"/>
    </location>
</feature>
<feature type="transmembrane region" description="Helical" evidence="19">
    <location>
        <begin position="221"/>
        <end position="237"/>
    </location>
</feature>
<evidence type="ECO:0000256" key="16">
    <source>
        <dbReference type="ARBA" id="ARBA00079910"/>
    </source>
</evidence>
<dbReference type="Gene3D" id="1.20.1740.10">
    <property type="entry name" value="Amino acid/polyamine transporter I"/>
    <property type="match status" value="1"/>
</dbReference>
<evidence type="ECO:0000256" key="13">
    <source>
        <dbReference type="ARBA" id="ARBA00052179"/>
    </source>
</evidence>
<gene>
    <name evidence="20" type="ORF">HOLleu_11844</name>
</gene>
<evidence type="ECO:0000313" key="20">
    <source>
        <dbReference type="EMBL" id="KAJ8041117.1"/>
    </source>
</evidence>
<proteinExistence type="inferred from homology"/>
<dbReference type="EMBL" id="JAIZAY010000005">
    <property type="protein sequence ID" value="KAJ8041117.1"/>
    <property type="molecule type" value="Genomic_DNA"/>
</dbReference>
<protein>
    <recommendedName>
        <fullName evidence="15">b(0,+)-type amino acid transporter 1</fullName>
    </recommendedName>
    <alternativeName>
        <fullName evidence="16">Glycoprotein-associated amino acid transporter b0,+AT1</fullName>
    </alternativeName>
    <alternativeName>
        <fullName evidence="17">Solute carrier family 7 member 9</fullName>
    </alternativeName>
</protein>
<dbReference type="PIRSF" id="PIRSF006060">
    <property type="entry name" value="AA_transporter"/>
    <property type="match status" value="1"/>
</dbReference>
<evidence type="ECO:0000256" key="8">
    <source>
        <dbReference type="ARBA" id="ARBA00023136"/>
    </source>
</evidence>
<accession>A0A9Q1C9D3</accession>
<evidence type="ECO:0000256" key="15">
    <source>
        <dbReference type="ARBA" id="ARBA00074336"/>
    </source>
</evidence>
<feature type="transmembrane region" description="Helical" evidence="19">
    <location>
        <begin position="152"/>
        <end position="175"/>
    </location>
</feature>
<comment type="caution">
    <text evidence="20">The sequence shown here is derived from an EMBL/GenBank/DDBJ whole genome shotgun (WGS) entry which is preliminary data.</text>
</comment>
<feature type="transmembrane region" description="Helical" evidence="19">
    <location>
        <begin position="31"/>
        <end position="51"/>
    </location>
</feature>
<evidence type="ECO:0000256" key="6">
    <source>
        <dbReference type="ARBA" id="ARBA00022692"/>
    </source>
</evidence>
<keyword evidence="5" id="KW-0597">Phosphoprotein</keyword>
<evidence type="ECO:0000256" key="14">
    <source>
        <dbReference type="ARBA" id="ARBA00052732"/>
    </source>
</evidence>
<evidence type="ECO:0000256" key="5">
    <source>
        <dbReference type="ARBA" id="ARBA00022553"/>
    </source>
</evidence>
<evidence type="ECO:0000256" key="10">
    <source>
        <dbReference type="ARBA" id="ARBA00051323"/>
    </source>
</evidence>
<comment type="catalytic activity">
    <reaction evidence="11">
        <text>L-cystine(out) + L-arginine(in) = L-cystine(in) + L-arginine(out)</text>
        <dbReference type="Rhea" id="RHEA:71075"/>
        <dbReference type="ChEBI" id="CHEBI:32682"/>
        <dbReference type="ChEBI" id="CHEBI:35491"/>
    </reaction>
    <physiologicalReaction direction="left-to-right" evidence="11">
        <dbReference type="Rhea" id="RHEA:71076"/>
    </physiologicalReaction>
</comment>
<dbReference type="Pfam" id="PF13520">
    <property type="entry name" value="AA_permease_2"/>
    <property type="match status" value="1"/>
</dbReference>
<feature type="transmembrane region" description="Helical" evidence="19">
    <location>
        <begin position="257"/>
        <end position="274"/>
    </location>
</feature>
<name>A0A9Q1C9D3_HOLLE</name>
<comment type="catalytic activity">
    <reaction evidence="10">
        <text>L-lysine(out) + L-arginine(in) = L-lysine(in) + L-arginine(out)</text>
        <dbReference type="Rhea" id="RHEA:70827"/>
        <dbReference type="ChEBI" id="CHEBI:32551"/>
        <dbReference type="ChEBI" id="CHEBI:32682"/>
    </reaction>
    <physiologicalReaction direction="left-to-right" evidence="10">
        <dbReference type="Rhea" id="RHEA:70828"/>
    </physiologicalReaction>
</comment>
<evidence type="ECO:0000256" key="18">
    <source>
        <dbReference type="ARBA" id="ARBA00093193"/>
    </source>
</evidence>
<evidence type="ECO:0000256" key="3">
    <source>
        <dbReference type="ARBA" id="ARBA00022448"/>
    </source>
</evidence>
<evidence type="ECO:0000256" key="4">
    <source>
        <dbReference type="ARBA" id="ARBA00022475"/>
    </source>
</evidence>
<feature type="transmembrane region" description="Helical" evidence="19">
    <location>
        <begin position="181"/>
        <end position="200"/>
    </location>
</feature>
<keyword evidence="9" id="KW-1015">Disulfide bond</keyword>
<dbReference type="FunFam" id="1.20.1740.10:FF:000015">
    <property type="entry name" value="B(0,+)-type amino acid transporter 1"/>
    <property type="match status" value="1"/>
</dbReference>
<reference evidence="20" key="1">
    <citation type="submission" date="2021-10" db="EMBL/GenBank/DDBJ databases">
        <title>Tropical sea cucumber genome reveals ecological adaptation and Cuvierian tubules defense mechanism.</title>
        <authorList>
            <person name="Chen T."/>
        </authorList>
    </citation>
    <scope>NUCLEOTIDE SEQUENCE</scope>
    <source>
        <strain evidence="20">Nanhai2018</strain>
        <tissue evidence="20">Muscle</tissue>
    </source>
</reference>
<keyword evidence="4" id="KW-1003">Cell membrane</keyword>
<keyword evidence="3" id="KW-0813">Transport</keyword>
<comment type="catalytic activity">
    <reaction evidence="13">
        <text>L-cysteine(out) + L-arginine(in) = L-cysteine(in) + L-arginine(out)</text>
        <dbReference type="Rhea" id="RHEA:71071"/>
        <dbReference type="ChEBI" id="CHEBI:32682"/>
        <dbReference type="ChEBI" id="CHEBI:35235"/>
    </reaction>
    <physiologicalReaction direction="left-to-right" evidence="13">
        <dbReference type="Rhea" id="RHEA:71072"/>
    </physiologicalReaction>
</comment>
<feature type="transmembrane region" description="Helical" evidence="19">
    <location>
        <begin position="351"/>
        <end position="373"/>
    </location>
</feature>
<evidence type="ECO:0000313" key="21">
    <source>
        <dbReference type="Proteomes" id="UP001152320"/>
    </source>
</evidence>
<feature type="transmembrane region" description="Helical" evidence="19">
    <location>
        <begin position="385"/>
        <end position="404"/>
    </location>
</feature>
<keyword evidence="8 19" id="KW-0472">Membrane</keyword>
<evidence type="ECO:0000256" key="19">
    <source>
        <dbReference type="SAM" id="Phobius"/>
    </source>
</evidence>
<comment type="subcellular location">
    <subcellularLocation>
        <location evidence="1">Apical cell membrane</location>
        <topology evidence="1">Multi-pass membrane protein</topology>
    </subcellularLocation>
</comment>
<evidence type="ECO:0000256" key="17">
    <source>
        <dbReference type="ARBA" id="ARBA00083296"/>
    </source>
</evidence>
<comment type="catalytic activity">
    <reaction evidence="18">
        <text>L-phenylalanine(out) + L-arginine(in) = L-phenylalanine(in) + L-arginine(out)</text>
        <dbReference type="Rhea" id="RHEA:71067"/>
        <dbReference type="ChEBI" id="CHEBI:32682"/>
        <dbReference type="ChEBI" id="CHEBI:58095"/>
    </reaction>
    <physiologicalReaction direction="left-to-right" evidence="18">
        <dbReference type="Rhea" id="RHEA:71068"/>
    </physiologicalReaction>
</comment>
<comment type="catalytic activity">
    <reaction evidence="14">
        <text>L-leucine(out) + L-arginine(in) = L-leucine(in) + L-arginine(out)</text>
        <dbReference type="Rhea" id="RHEA:71059"/>
        <dbReference type="ChEBI" id="CHEBI:32682"/>
        <dbReference type="ChEBI" id="CHEBI:57427"/>
    </reaction>
    <physiologicalReaction direction="left-to-right" evidence="14">
        <dbReference type="Rhea" id="RHEA:71060"/>
    </physiologicalReaction>
</comment>
<sequence>MANTGDEDIMSIRKDKYRDEKDGKVRLERQVSLLGGISIIVGSMIGSGIFASPTGILRVTQSVGMSLIVWVVCGILSLFGALCYAELGTMIPKSGGEYPYLFDTYGPPVGFLYAWVSTILRGPSSISIIAITFAEYAVQPLYPEEECVAPTFVLKAVACVGVMFLILVNCVSVKGATNVQVFFTAAKLLALAIIIVTGFVKLGQGNNEYLDPRKSFKGSSSNIFAYGIAFYQGFWAYDGWNLLNYVTEELVNPYRNLPLGIFIGTSLVTIVYLLTNIAYFAVLSPTQMLSTSAVAVAFANRTLVPMAWIIPLLVCCSAIGAANGTLFGAARLINVAGREGHTLQVLSMVHITYKTPQPAIIFTGALAIAMVIPNDFDTLVNYFSFSSWIFYGLTVLAVIILRLRFPEWKRPIKIPLVLPITFTIISVYLVIAPMIAYPEFGYLYASIFILAGLLLYYPLVHKEYSPKIIDHVTIFFQQLLQVTSSYYVSPEEDEQDMQELTVFSKVPSTLSRRAEG</sequence>
<dbReference type="InterPro" id="IPR050598">
    <property type="entry name" value="AminoAcid_Transporter"/>
</dbReference>
<feature type="transmembrane region" description="Helical" evidence="19">
    <location>
        <begin position="416"/>
        <end position="436"/>
    </location>
</feature>
<dbReference type="PANTHER" id="PTHR11785:SF512">
    <property type="entry name" value="SOBREMESA, ISOFORM B"/>
    <property type="match status" value="1"/>
</dbReference>
<comment type="similarity">
    <text evidence="2">Belongs to the amino acid-polyamine-organocation (APC) superfamily.</text>
</comment>
<evidence type="ECO:0000256" key="12">
    <source>
        <dbReference type="ARBA" id="ARBA00051835"/>
    </source>
</evidence>
<evidence type="ECO:0000256" key="2">
    <source>
        <dbReference type="ARBA" id="ARBA00009523"/>
    </source>
</evidence>
<dbReference type="GO" id="GO:0015179">
    <property type="term" value="F:L-amino acid transmembrane transporter activity"/>
    <property type="evidence" value="ECO:0007669"/>
    <property type="project" value="TreeGrafter"/>
</dbReference>
<dbReference type="GO" id="GO:0016324">
    <property type="term" value="C:apical plasma membrane"/>
    <property type="evidence" value="ECO:0007669"/>
    <property type="project" value="UniProtKB-SubCell"/>
</dbReference>
<keyword evidence="7 19" id="KW-1133">Transmembrane helix</keyword>
<organism evidence="20 21">
    <name type="scientific">Holothuria leucospilota</name>
    <name type="common">Black long sea cucumber</name>
    <name type="synonym">Mertensiothuria leucospilota</name>
    <dbReference type="NCBI Taxonomy" id="206669"/>
    <lineage>
        <taxon>Eukaryota</taxon>
        <taxon>Metazoa</taxon>
        <taxon>Echinodermata</taxon>
        <taxon>Eleutherozoa</taxon>
        <taxon>Echinozoa</taxon>
        <taxon>Holothuroidea</taxon>
        <taxon>Aspidochirotacea</taxon>
        <taxon>Aspidochirotida</taxon>
        <taxon>Holothuriidae</taxon>
        <taxon>Holothuria</taxon>
    </lineage>
</organism>
<evidence type="ECO:0000256" key="11">
    <source>
        <dbReference type="ARBA" id="ARBA00051814"/>
    </source>
</evidence>